<evidence type="ECO:0000256" key="1">
    <source>
        <dbReference type="ARBA" id="ARBA00007734"/>
    </source>
</evidence>
<dbReference type="Proteomes" id="UP000053051">
    <property type="component" value="Unassembled WGS sequence"/>
</dbReference>
<dbReference type="AlphaFoldDB" id="M1X364"/>
<dbReference type="GO" id="GO:0008933">
    <property type="term" value="F:peptidoglycan lytic transglycosylase activity"/>
    <property type="evidence" value="ECO:0007669"/>
    <property type="project" value="InterPro"/>
</dbReference>
<dbReference type="Gene3D" id="1.25.40.10">
    <property type="entry name" value="Tetratricopeptide repeat domain"/>
    <property type="match status" value="2"/>
</dbReference>
<dbReference type="SUPFAM" id="SSF48435">
    <property type="entry name" value="Bacterial muramidases"/>
    <property type="match status" value="1"/>
</dbReference>
<dbReference type="RefSeq" id="WP_008235299.1">
    <property type="nucleotide sequence ID" value="NZ_CAIY01000075.1"/>
</dbReference>
<feature type="transmembrane region" description="Helical" evidence="3">
    <location>
        <begin position="12"/>
        <end position="29"/>
    </location>
</feature>
<evidence type="ECO:0000256" key="2">
    <source>
        <dbReference type="ARBA" id="ARBA00022729"/>
    </source>
</evidence>
<sequence length="727" mass="83569">MLGKLQTKHISLMVGAGIFAFLTGAMLSAPRIGSSVGQWLQKYGVISSPIGNITDWERGKSSVLPLVLWSSRERAGKLESLTRGYPSLDRHRARYLLASDLINRQQVRRALQLLQGLENEYTALAPYILLKQAEAYQILGEVGKASDLRQAVLKKYPKSPATGKALYLIGVKQYQDRAIVEFPSHPLTWEIIRQRLRENPDQLELLLILSKYAYDQPGIVFFLEQLIQKPNLKPEDWESIGRGYWLNRKFRRAAIAYSKAPQTVKNLYRQARGMQISQEREKATVIYNKLVQEFPNTSEAGDALLQLTQLTQNTQEAITYLNQIINNYPEKAGKALVKKSRILTELQNKQAAAEALQILINEYGSTEEASQYRWEIAQKKAKAKDYQAAWLWAKPVAKENPSSVLAPRTHFWAGKWATKLGNQKEAKQTYEYIVRNFPHSYYAWRSAEILGLDVGNFNNLRQIQPKIINLQRPVPTSGSDTFKELYLLGQDQEAWFQWKTEFKNITELTVAEEFTEGLIQLSQGESLKGISKIAKLEDRKTQRGRAEYQTLSKNSIYWKARYPLPYFQLIQFWSNKRNLNPLLVTALIRQESRFEAKIKSVAKATGLMQILPSTARWIAQKGNLDKIYNLEKPDSNIMLGTWYLDYTHKQYSNNSLLAIASYNAGPGNVAKWLRILPKEDIDEFIEAIPFNETKNYVRQVFGNYWNYLQLYNSEISQMLAQYSQKHP</sequence>
<dbReference type="Pfam" id="PF01464">
    <property type="entry name" value="SLT"/>
    <property type="match status" value="1"/>
</dbReference>
<evidence type="ECO:0000259" key="4">
    <source>
        <dbReference type="Pfam" id="PF01464"/>
    </source>
</evidence>
<accession>M1X364</accession>
<organism evidence="5 6">
    <name type="scientific">Richelia intracellularis HH01</name>
    <dbReference type="NCBI Taxonomy" id="1165094"/>
    <lineage>
        <taxon>Bacteria</taxon>
        <taxon>Bacillati</taxon>
        <taxon>Cyanobacteriota</taxon>
        <taxon>Cyanophyceae</taxon>
        <taxon>Nostocales</taxon>
        <taxon>Nostocaceae</taxon>
        <taxon>Richelia</taxon>
    </lineage>
</organism>
<keyword evidence="3" id="KW-0472">Membrane</keyword>
<dbReference type="PANTHER" id="PTHR37423">
    <property type="entry name" value="SOLUBLE LYTIC MUREIN TRANSGLYCOSYLASE-RELATED"/>
    <property type="match status" value="1"/>
</dbReference>
<dbReference type="Pfam" id="PF13174">
    <property type="entry name" value="TPR_6"/>
    <property type="match status" value="3"/>
</dbReference>
<reference evidence="5 6" key="1">
    <citation type="submission" date="2012-05" db="EMBL/GenBank/DDBJ databases">
        <authorList>
            <person name="Hilton J."/>
        </authorList>
    </citation>
    <scope>NUCLEOTIDE SEQUENCE [LARGE SCALE GENOMIC DNA]</scope>
    <source>
        <strain evidence="5 6">HH01</strain>
    </source>
</reference>
<dbReference type="GO" id="GO:0004553">
    <property type="term" value="F:hydrolase activity, hydrolyzing O-glycosyl compounds"/>
    <property type="evidence" value="ECO:0007669"/>
    <property type="project" value="InterPro"/>
</dbReference>
<dbReference type="InterPro" id="IPR011990">
    <property type="entry name" value="TPR-like_helical_dom_sf"/>
</dbReference>
<evidence type="ECO:0000256" key="3">
    <source>
        <dbReference type="SAM" id="Phobius"/>
    </source>
</evidence>
<dbReference type="GO" id="GO:0000270">
    <property type="term" value="P:peptidoglycan metabolic process"/>
    <property type="evidence" value="ECO:0007669"/>
    <property type="project" value="InterPro"/>
</dbReference>
<dbReference type="PANTHER" id="PTHR37423:SF5">
    <property type="entry name" value="SOLUBLE LYTIC MUREIN TRANSGLYCOSYLASE"/>
    <property type="match status" value="1"/>
</dbReference>
<dbReference type="SUPFAM" id="SSF53955">
    <property type="entry name" value="Lysozyme-like"/>
    <property type="match status" value="1"/>
</dbReference>
<comment type="caution">
    <text evidence="5">The sequence shown here is derived from an EMBL/GenBank/DDBJ whole genome shotgun (WGS) entry which is preliminary data.</text>
</comment>
<dbReference type="InterPro" id="IPR000189">
    <property type="entry name" value="Transglyc_AS"/>
</dbReference>
<dbReference type="GO" id="GO:0042597">
    <property type="term" value="C:periplasmic space"/>
    <property type="evidence" value="ECO:0007669"/>
    <property type="project" value="InterPro"/>
</dbReference>
<keyword evidence="2" id="KW-0732">Signal</keyword>
<keyword evidence="3" id="KW-0812">Transmembrane</keyword>
<evidence type="ECO:0000313" key="5">
    <source>
        <dbReference type="EMBL" id="CCH68030.1"/>
    </source>
</evidence>
<dbReference type="GO" id="GO:0016020">
    <property type="term" value="C:membrane"/>
    <property type="evidence" value="ECO:0007669"/>
    <property type="project" value="InterPro"/>
</dbReference>
<keyword evidence="3" id="KW-1133">Transmembrane helix</keyword>
<dbReference type="InterPro" id="IPR023346">
    <property type="entry name" value="Lysozyme-like_dom_sf"/>
</dbReference>
<feature type="domain" description="Transglycosylase SLT" evidence="4">
    <location>
        <begin position="569"/>
        <end position="684"/>
    </location>
</feature>
<name>M1X364_9NOST</name>
<dbReference type="EMBL" id="CAIY01000075">
    <property type="protein sequence ID" value="CCH68030.1"/>
    <property type="molecule type" value="Genomic_DNA"/>
</dbReference>
<dbReference type="CDD" id="cd13401">
    <property type="entry name" value="Slt70-like"/>
    <property type="match status" value="1"/>
</dbReference>
<comment type="similarity">
    <text evidence="1">Belongs to the transglycosylase Slt family.</text>
</comment>
<dbReference type="InterPro" id="IPR008939">
    <property type="entry name" value="Lytic_TGlycosylase_superhlx_U"/>
</dbReference>
<gene>
    <name evidence="5" type="ORF">RINTHH_18750</name>
</gene>
<dbReference type="InterPro" id="IPR019734">
    <property type="entry name" value="TPR_rpt"/>
</dbReference>
<dbReference type="InterPro" id="IPR008258">
    <property type="entry name" value="Transglycosylase_SLT_dom_1"/>
</dbReference>
<reference evidence="6" key="2">
    <citation type="submission" date="2016-01" db="EMBL/GenBank/DDBJ databases">
        <title>Diatom-associated endosymboitic cyanobacterium lacks core nitrogen metabolism enzymes.</title>
        <authorList>
            <person name="Hilton J.A."/>
            <person name="Foster R.A."/>
            <person name="Tripp H.J."/>
            <person name="Carter B.J."/>
            <person name="Zehr J.P."/>
            <person name="Villareal T.A."/>
        </authorList>
    </citation>
    <scope>NUCLEOTIDE SEQUENCE [LARGE SCALE GENOMIC DNA]</scope>
    <source>
        <strain evidence="6">HH01</strain>
    </source>
</reference>
<dbReference type="Gene3D" id="1.10.530.10">
    <property type="match status" value="1"/>
</dbReference>
<keyword evidence="6" id="KW-1185">Reference proteome</keyword>
<dbReference type="STRING" id="1165094.RINTHH_18750"/>
<dbReference type="PROSITE" id="PS00922">
    <property type="entry name" value="TRANSGLYCOSYLASE"/>
    <property type="match status" value="1"/>
</dbReference>
<dbReference type="OrthoDB" id="9815002at2"/>
<proteinExistence type="inferred from homology"/>
<protein>
    <submittedName>
        <fullName evidence="5">Soluble lytic murein transglycosylase</fullName>
    </submittedName>
</protein>
<evidence type="ECO:0000313" key="6">
    <source>
        <dbReference type="Proteomes" id="UP000053051"/>
    </source>
</evidence>